<dbReference type="NCBIfam" id="NF045942">
    <property type="entry name" value="PolPhglucPhase"/>
    <property type="match status" value="1"/>
</dbReference>
<evidence type="ECO:0000313" key="2">
    <source>
        <dbReference type="EMBL" id="MSS85055.1"/>
    </source>
</evidence>
<evidence type="ECO:0000313" key="3">
    <source>
        <dbReference type="Proteomes" id="UP000470875"/>
    </source>
</evidence>
<dbReference type="CDD" id="cd24058">
    <property type="entry name" value="ASKHA_NBD_ROK_PPGK"/>
    <property type="match status" value="1"/>
</dbReference>
<comment type="caution">
    <text evidence="2">The sequence shown here is derived from an EMBL/GenBank/DDBJ whole genome shotgun (WGS) entry which is preliminary data.</text>
</comment>
<name>A0A6N7W731_9ACTO</name>
<dbReference type="SUPFAM" id="SSF53067">
    <property type="entry name" value="Actin-like ATPase domain"/>
    <property type="match status" value="1"/>
</dbReference>
<reference evidence="2 3" key="1">
    <citation type="submission" date="2019-08" db="EMBL/GenBank/DDBJ databases">
        <title>In-depth cultivation of the pig gut microbiome towards novel bacterial diversity and tailored functional studies.</title>
        <authorList>
            <person name="Wylensek D."/>
            <person name="Hitch T.C.A."/>
            <person name="Clavel T."/>
        </authorList>
    </citation>
    <scope>NUCLEOTIDE SEQUENCE [LARGE SCALE GENOMIC DNA]</scope>
    <source>
        <strain evidence="2 3">WB03_NA08</strain>
    </source>
</reference>
<dbReference type="Gene3D" id="3.30.420.40">
    <property type="match status" value="2"/>
</dbReference>
<dbReference type="InterPro" id="IPR043129">
    <property type="entry name" value="ATPase_NBD"/>
</dbReference>
<gene>
    <name evidence="2" type="ORF">FYJ24_09830</name>
</gene>
<dbReference type="RefSeq" id="WP_154545949.1">
    <property type="nucleotide sequence ID" value="NZ_VULO01000011.1"/>
</dbReference>
<sequence>MTQVACGIDIGGSGVKGAVVDLNTGEFIGERVRIDTPSPSTPAAVADVCAEVLRQLNVGEDVPVGITVPAPIHRGIVPFIANLDQAWEGLAVRDFFEETLGRTTLILNDADAAGLAEVAFGAAKGNDGVVIVTTLGTGIGSALVYRGILVPNTELGHLEIDGHDAESRASAHQRVKQDLGWKKWAKRLQKYYSTVEMLFSPDLLVVGGGVSKNHEMFLPLLSLRTPIVPAKLFNTAGIVGAAAAAAEDASH</sequence>
<dbReference type="PANTHER" id="PTHR18964:SF146">
    <property type="entry name" value="POLYPHOSPHATE GLUCOKINASE"/>
    <property type="match status" value="1"/>
</dbReference>
<protein>
    <submittedName>
        <fullName evidence="2">ROK family protein</fullName>
    </submittedName>
</protein>
<accession>A0A6N7W731</accession>
<dbReference type="InterPro" id="IPR000600">
    <property type="entry name" value="ROK"/>
</dbReference>
<dbReference type="AlphaFoldDB" id="A0A6N7W731"/>
<dbReference type="Proteomes" id="UP000470875">
    <property type="component" value="Unassembled WGS sequence"/>
</dbReference>
<dbReference type="PANTHER" id="PTHR18964">
    <property type="entry name" value="ROK (REPRESSOR, ORF, KINASE) FAMILY"/>
    <property type="match status" value="1"/>
</dbReference>
<dbReference type="Pfam" id="PF00480">
    <property type="entry name" value="ROK"/>
    <property type="match status" value="1"/>
</dbReference>
<dbReference type="EMBL" id="VULO01000011">
    <property type="protein sequence ID" value="MSS85055.1"/>
    <property type="molecule type" value="Genomic_DNA"/>
</dbReference>
<keyword evidence="3" id="KW-1185">Reference proteome</keyword>
<comment type="similarity">
    <text evidence="1">Belongs to the ROK (NagC/XylR) family.</text>
</comment>
<proteinExistence type="inferred from homology"/>
<organism evidence="2 3">
    <name type="scientific">Scrofimicrobium canadense</name>
    <dbReference type="NCBI Taxonomy" id="2652290"/>
    <lineage>
        <taxon>Bacteria</taxon>
        <taxon>Bacillati</taxon>
        <taxon>Actinomycetota</taxon>
        <taxon>Actinomycetes</taxon>
        <taxon>Actinomycetales</taxon>
        <taxon>Actinomycetaceae</taxon>
        <taxon>Scrofimicrobium</taxon>
    </lineage>
</organism>
<evidence type="ECO:0000256" key="1">
    <source>
        <dbReference type="ARBA" id="ARBA00006479"/>
    </source>
</evidence>